<evidence type="ECO:0000313" key="3">
    <source>
        <dbReference type="EMBL" id="TRW25406.1"/>
    </source>
</evidence>
<dbReference type="OrthoDB" id="9805142at2"/>
<evidence type="ECO:0000259" key="1">
    <source>
        <dbReference type="Pfam" id="PF02906"/>
    </source>
</evidence>
<reference evidence="2 4" key="1">
    <citation type="journal article" date="2016" name="Genome Announc.">
        <title>Draft Genome Sequence of Criibacterium bergeronii gen. nov., sp. nov., Strain CCRI-22567T, Isolated from a Vaginal Sample from a Woman with Bacterial Vaginosis.</title>
        <authorList>
            <person name="Maheux A.F."/>
            <person name="Berube E."/>
            <person name="Boudreau D.K."/>
            <person name="Raymond F."/>
            <person name="Corbeil J."/>
            <person name="Roy P.H."/>
            <person name="Boissinot M."/>
            <person name="Omar R.F."/>
        </authorList>
    </citation>
    <scope>NUCLEOTIDE SEQUENCE [LARGE SCALE GENOMIC DNA]</scope>
    <source>
        <strain evidence="2 4">CCRI-22567</strain>
    </source>
</reference>
<dbReference type="Pfam" id="PF02906">
    <property type="entry name" value="Fe_hyd_lg_C"/>
    <property type="match status" value="1"/>
</dbReference>
<gene>
    <name evidence="2" type="ORF">BBG48_010485</name>
    <name evidence="3" type="ORF">FL857_07225</name>
</gene>
<dbReference type="STRING" id="1871336.BBG48_01580"/>
<evidence type="ECO:0000313" key="4">
    <source>
        <dbReference type="Proteomes" id="UP000093352"/>
    </source>
</evidence>
<dbReference type="AlphaFoldDB" id="A0A371IIQ9"/>
<accession>A0A371IIQ9</accession>
<dbReference type="Proteomes" id="UP000319424">
    <property type="component" value="Unassembled WGS sequence"/>
</dbReference>
<name>A0A371IIQ9_9FIRM</name>
<evidence type="ECO:0000313" key="5">
    <source>
        <dbReference type="Proteomes" id="UP000319424"/>
    </source>
</evidence>
<dbReference type="InterPro" id="IPR009016">
    <property type="entry name" value="Fe_hydrogenase"/>
</dbReference>
<protein>
    <recommendedName>
        <fullName evidence="1">Iron hydrogenase large subunit C-terminal domain-containing protein</fullName>
    </recommendedName>
</protein>
<evidence type="ECO:0000313" key="2">
    <source>
        <dbReference type="EMBL" id="RDY20366.1"/>
    </source>
</evidence>
<reference evidence="2" key="2">
    <citation type="submission" date="2018-07" db="EMBL/GenBank/DDBJ databases">
        <authorList>
            <person name="Quirk P.G."/>
            <person name="Krulwich T.A."/>
        </authorList>
    </citation>
    <scope>NUCLEOTIDE SEQUENCE</scope>
    <source>
        <strain evidence="2">CCRI-22567</strain>
    </source>
</reference>
<dbReference type="Proteomes" id="UP000093352">
    <property type="component" value="Unassembled WGS sequence"/>
</dbReference>
<organism evidence="2 4">
    <name type="scientific">Criibacterium bergeronii</name>
    <dbReference type="NCBI Taxonomy" id="1871336"/>
    <lineage>
        <taxon>Bacteria</taxon>
        <taxon>Bacillati</taxon>
        <taxon>Bacillota</taxon>
        <taxon>Clostridia</taxon>
        <taxon>Peptostreptococcales</taxon>
        <taxon>Filifactoraceae</taxon>
        <taxon>Criibacterium</taxon>
    </lineage>
</organism>
<dbReference type="InterPro" id="IPR004108">
    <property type="entry name" value="Fe_hydrogenase_lsu_C"/>
</dbReference>
<reference evidence="3 5" key="3">
    <citation type="submission" date="2019-07" db="EMBL/GenBank/DDBJ databases">
        <title>Criibacterium bergeronii gen. nov., sp. nov. isolated from human clinical samples.</title>
        <authorList>
            <person name="Maheux A.F."/>
            <person name="Boudreau D.K."/>
            <person name="Berube E."/>
            <person name="Brodeur S."/>
            <person name="Bernard K.A."/>
            <person name="Abed J.Y."/>
            <person name="Ducrey E."/>
            <person name="Guay E.F."/>
            <person name="Raymond F."/>
            <person name="Corbeil J."/>
            <person name="Domingo M.-C."/>
            <person name="Roy P.H."/>
            <person name="Boissinot M."/>
            <person name="Tocheva E.I."/>
            <person name="Omar R.F."/>
        </authorList>
    </citation>
    <scope>NUCLEOTIDE SEQUENCE [LARGE SCALE GENOMIC DNA]</scope>
    <source>
        <strain evidence="3 5">CCRI-24246</strain>
    </source>
</reference>
<keyword evidence="4" id="KW-1185">Reference proteome</keyword>
<dbReference type="Gene3D" id="3.40.50.1780">
    <property type="match status" value="1"/>
</dbReference>
<sequence>MPCVAKKEEIKRPELRDNDFADVDIVLSTRELGRMIKMFGIDYANLEDSEFDSLMGESTGAGVIFGTTGGVI</sequence>
<dbReference type="SUPFAM" id="SSF53920">
    <property type="entry name" value="Fe-only hydrogenase"/>
    <property type="match status" value="1"/>
</dbReference>
<proteinExistence type="predicted"/>
<dbReference type="EMBL" id="VJXW01000010">
    <property type="protein sequence ID" value="TRW25406.1"/>
    <property type="molecule type" value="Genomic_DNA"/>
</dbReference>
<comment type="caution">
    <text evidence="2">The sequence shown here is derived from an EMBL/GenBank/DDBJ whole genome shotgun (WGS) entry which is preliminary data.</text>
</comment>
<dbReference type="EMBL" id="MBEW02000050">
    <property type="protein sequence ID" value="RDY20366.1"/>
    <property type="molecule type" value="Genomic_DNA"/>
</dbReference>
<feature type="domain" description="Iron hydrogenase large subunit C-terminal" evidence="1">
    <location>
        <begin position="1"/>
        <end position="72"/>
    </location>
</feature>